<dbReference type="Pfam" id="PF00531">
    <property type="entry name" value="Death"/>
    <property type="match status" value="1"/>
</dbReference>
<dbReference type="SUPFAM" id="SSF47986">
    <property type="entry name" value="DEATH domain"/>
    <property type="match status" value="1"/>
</dbReference>
<evidence type="ECO:0000313" key="3">
    <source>
        <dbReference type="RefSeq" id="XP_019616269.1"/>
    </source>
</evidence>
<dbReference type="GO" id="GO:0007165">
    <property type="term" value="P:signal transduction"/>
    <property type="evidence" value="ECO:0007669"/>
    <property type="project" value="InterPro"/>
</dbReference>
<feature type="domain" description="Death" evidence="1">
    <location>
        <begin position="12"/>
        <end position="99"/>
    </location>
</feature>
<dbReference type="CDD" id="cd01670">
    <property type="entry name" value="Death"/>
    <property type="match status" value="1"/>
</dbReference>
<reference evidence="3" key="1">
    <citation type="submission" date="2025-08" db="UniProtKB">
        <authorList>
            <consortium name="RefSeq"/>
        </authorList>
    </citation>
    <scope>IDENTIFICATION</scope>
    <source>
        <tissue evidence="3">Gonad</tissue>
    </source>
</reference>
<accession>A0A6P4Y0Z6</accession>
<evidence type="ECO:0000313" key="2">
    <source>
        <dbReference type="Proteomes" id="UP000515135"/>
    </source>
</evidence>
<sequence length="101" mass="11568">MEPDNELKPQVDDAFLMRLADQLENEWRRLGTHLAIKKAEVDRCLADHPGNEAEAVYAMLVLWFTRTRDKGPGVQTRTLAEALKKCGRRDLAEAVEERHPD</sequence>
<dbReference type="OrthoDB" id="9972587at2759"/>
<organism evidence="2 3">
    <name type="scientific">Branchiostoma belcheri</name>
    <name type="common">Amphioxus</name>
    <dbReference type="NCBI Taxonomy" id="7741"/>
    <lineage>
        <taxon>Eukaryota</taxon>
        <taxon>Metazoa</taxon>
        <taxon>Chordata</taxon>
        <taxon>Cephalochordata</taxon>
        <taxon>Leptocardii</taxon>
        <taxon>Amphioxiformes</taxon>
        <taxon>Branchiostomatidae</taxon>
        <taxon>Branchiostoma</taxon>
    </lineage>
</organism>
<keyword evidence="2" id="KW-1185">Reference proteome</keyword>
<name>A0A6P4Y0Z6_BRABE</name>
<dbReference type="AlphaFoldDB" id="A0A6P4Y0Z6"/>
<dbReference type="PROSITE" id="PS50017">
    <property type="entry name" value="DEATH_DOMAIN"/>
    <property type="match status" value="1"/>
</dbReference>
<dbReference type="InterPro" id="IPR011029">
    <property type="entry name" value="DEATH-like_dom_sf"/>
</dbReference>
<gene>
    <name evidence="3" type="primary">LOC109463832</name>
</gene>
<dbReference type="InterPro" id="IPR000488">
    <property type="entry name" value="Death_dom"/>
</dbReference>
<dbReference type="Proteomes" id="UP000515135">
    <property type="component" value="Unplaced"/>
</dbReference>
<dbReference type="SMART" id="SM00005">
    <property type="entry name" value="DEATH"/>
    <property type="match status" value="1"/>
</dbReference>
<dbReference type="GeneID" id="109463832"/>
<dbReference type="Gene3D" id="1.10.533.10">
    <property type="entry name" value="Death Domain, Fas"/>
    <property type="match status" value="1"/>
</dbReference>
<evidence type="ECO:0000259" key="1">
    <source>
        <dbReference type="PROSITE" id="PS50017"/>
    </source>
</evidence>
<dbReference type="RefSeq" id="XP_019616269.1">
    <property type="nucleotide sequence ID" value="XM_019760710.1"/>
</dbReference>
<dbReference type="KEGG" id="bbel:109463832"/>
<protein>
    <submittedName>
        <fullName evidence="3">Uncharacterized protein LOC109463832</fullName>
    </submittedName>
</protein>
<proteinExistence type="predicted"/>